<feature type="region of interest" description="Disordered" evidence="1">
    <location>
        <begin position="292"/>
        <end position="322"/>
    </location>
</feature>
<protein>
    <submittedName>
        <fullName evidence="2">Ankyrin repeat protein</fullName>
    </submittedName>
</protein>
<accession>A0A3G4ZWT6</accession>
<feature type="region of interest" description="Disordered" evidence="1">
    <location>
        <begin position="409"/>
        <end position="485"/>
    </location>
</feature>
<evidence type="ECO:0000313" key="2">
    <source>
        <dbReference type="EMBL" id="AYV78814.1"/>
    </source>
</evidence>
<feature type="compositionally biased region" description="Basic and acidic residues" evidence="1">
    <location>
        <begin position="409"/>
        <end position="443"/>
    </location>
</feature>
<evidence type="ECO:0000256" key="1">
    <source>
        <dbReference type="SAM" id="MobiDB-lite"/>
    </source>
</evidence>
<dbReference type="InterPro" id="IPR002110">
    <property type="entry name" value="Ankyrin_rpt"/>
</dbReference>
<name>A0A3G4ZWT6_9VIRU</name>
<dbReference type="EMBL" id="MK072101">
    <property type="protein sequence ID" value="AYV78814.1"/>
    <property type="molecule type" value="Genomic_DNA"/>
</dbReference>
<organism evidence="2">
    <name type="scientific">Edafosvirus sp</name>
    <dbReference type="NCBI Taxonomy" id="2487765"/>
    <lineage>
        <taxon>Viruses</taxon>
        <taxon>Varidnaviria</taxon>
        <taxon>Bamfordvirae</taxon>
        <taxon>Nucleocytoviricota</taxon>
        <taxon>Megaviricetes</taxon>
        <taxon>Imitervirales</taxon>
        <taxon>Mimiviridae</taxon>
        <taxon>Klosneuvirinae</taxon>
    </lineage>
</organism>
<gene>
    <name evidence="2" type="ORF">Edafosvirus36_4</name>
</gene>
<feature type="compositionally biased region" description="Acidic residues" evidence="1">
    <location>
        <begin position="302"/>
        <end position="316"/>
    </location>
</feature>
<sequence>MNYIDYATSASNNKHTGVGSEDSATSPFQKGGFFWDQNAPSQNAPSNNDAKLLKACHEKDFNVVRFMILNDMVSDYCYQDEHGCTVLHCLAYNYSSIPEADKLVDKILSSPKVKNFINIQEKKNGDTALIIAVKQGNTNLAEKLIKKDKTGTSIKNFEGLHVGEFDKEGNIPTDTANVNTDVEDVEDLSNNTELQQEVEKIVKLFVGLNKKAKASIDSTANLPESINITETFVKKPVAAVQQLPQETEQFFKMLDQRYKQGIATQMGGDKTVSLGQRELKTYSESSVIGGAKSKSKKINNGNDEEDSTEMVIETESDSPKNLNRADVSLSRMLENQAEEIHKRTIQKIMEIMKVDEKVARNYKAAIYKMAKEKYPEASNLNRAIEMEKLATKKVLDGIDIDQVTSDIEKHLSEKEKNKPVGDKPKKDRRESKKGKDTNSDKKPEKPKRKSKKSSEENSETSPMRLSPTSAGDDDNDNMPLSETSV</sequence>
<dbReference type="Pfam" id="PF12796">
    <property type="entry name" value="Ank_2"/>
    <property type="match status" value="1"/>
</dbReference>
<reference evidence="2" key="1">
    <citation type="submission" date="2018-10" db="EMBL/GenBank/DDBJ databases">
        <title>Hidden diversity of soil giant viruses.</title>
        <authorList>
            <person name="Schulz F."/>
            <person name="Alteio L."/>
            <person name="Goudeau D."/>
            <person name="Ryan E.M."/>
            <person name="Malmstrom R.R."/>
            <person name="Blanchard J."/>
            <person name="Woyke T."/>
        </authorList>
    </citation>
    <scope>NUCLEOTIDE SEQUENCE</scope>
    <source>
        <strain evidence="2">EDV1</strain>
    </source>
</reference>
<dbReference type="Gene3D" id="1.25.40.20">
    <property type="entry name" value="Ankyrin repeat-containing domain"/>
    <property type="match status" value="1"/>
</dbReference>
<proteinExistence type="predicted"/>
<dbReference type="InterPro" id="IPR036770">
    <property type="entry name" value="Ankyrin_rpt-contain_sf"/>
</dbReference>
<dbReference type="SUPFAM" id="SSF48403">
    <property type="entry name" value="Ankyrin repeat"/>
    <property type="match status" value="1"/>
</dbReference>